<sequence length="116" mass="13157">MKMQSRFVPASPVRPGEVLHERFLTPGSITQDQLARALLVSRFSVNQIVNGRRAVTADMALRLAIVTSTTPEFWLNLQRNVDLYEARLKLADVIPRLEVLRKEKAPSELISDLDME</sequence>
<dbReference type="PANTHER" id="PTHR36924:SF1">
    <property type="entry name" value="ANTITOXIN HIGA-1"/>
    <property type="match status" value="1"/>
</dbReference>
<dbReference type="InterPro" id="IPR001387">
    <property type="entry name" value="Cro/C1-type_HTH"/>
</dbReference>
<dbReference type="InterPro" id="IPR010982">
    <property type="entry name" value="Lambda_DNA-bd_dom_sf"/>
</dbReference>
<reference evidence="3 4" key="1">
    <citation type="journal article" date="2015" name="Stand. Genomic Sci.">
        <title>Genomic Encyclopedia of Bacterial and Archaeal Type Strains, Phase III: the genomes of soil and plant-associated and newly described type strains.</title>
        <authorList>
            <person name="Whitman W.B."/>
            <person name="Woyke T."/>
            <person name="Klenk H.P."/>
            <person name="Zhou Y."/>
            <person name="Lilburn T.G."/>
            <person name="Beck B.J."/>
            <person name="De Vos P."/>
            <person name="Vandamme P."/>
            <person name="Eisen J.A."/>
            <person name="Garrity G."/>
            <person name="Hugenholtz P."/>
            <person name="Kyrpides N.C."/>
        </authorList>
    </citation>
    <scope>NUCLEOTIDE SEQUENCE [LARGE SCALE GENOMIC DNA]</scope>
    <source>
        <strain evidence="3 4">CGMCC 1.2546</strain>
    </source>
</reference>
<keyword evidence="4" id="KW-1185">Reference proteome</keyword>
<organism evidence="3 4">
    <name type="scientific">Mesorhizobium tianshanense</name>
    <dbReference type="NCBI Taxonomy" id="39844"/>
    <lineage>
        <taxon>Bacteria</taxon>
        <taxon>Pseudomonadati</taxon>
        <taxon>Pseudomonadota</taxon>
        <taxon>Alphaproteobacteria</taxon>
        <taxon>Hyphomicrobiales</taxon>
        <taxon>Phyllobacteriaceae</taxon>
        <taxon>Mesorhizobium</taxon>
    </lineage>
</organism>
<evidence type="ECO:0000259" key="2">
    <source>
        <dbReference type="PROSITE" id="PS50943"/>
    </source>
</evidence>
<evidence type="ECO:0000313" key="3">
    <source>
        <dbReference type="EMBL" id="TWI29501.1"/>
    </source>
</evidence>
<dbReference type="EMBL" id="VLKT01000036">
    <property type="protein sequence ID" value="TWI29501.1"/>
    <property type="molecule type" value="Genomic_DNA"/>
</dbReference>
<dbReference type="SUPFAM" id="SSF47413">
    <property type="entry name" value="lambda repressor-like DNA-binding domains"/>
    <property type="match status" value="1"/>
</dbReference>
<dbReference type="Gene3D" id="1.10.260.40">
    <property type="entry name" value="lambda repressor-like DNA-binding domains"/>
    <property type="match status" value="1"/>
</dbReference>
<dbReference type="Proteomes" id="UP000317122">
    <property type="component" value="Unassembled WGS sequence"/>
</dbReference>
<name>A0A562NC72_9HYPH</name>
<comment type="caution">
    <text evidence="3">The sequence shown here is derived from an EMBL/GenBank/DDBJ whole genome shotgun (WGS) entry which is preliminary data.</text>
</comment>
<dbReference type="GO" id="GO:0003677">
    <property type="term" value="F:DNA binding"/>
    <property type="evidence" value="ECO:0007669"/>
    <property type="project" value="UniProtKB-KW"/>
</dbReference>
<dbReference type="NCBIfam" id="TIGR02607">
    <property type="entry name" value="antidote_HigA"/>
    <property type="match status" value="1"/>
</dbReference>
<gene>
    <name evidence="3" type="ORF">IQ26_05083</name>
</gene>
<evidence type="ECO:0000313" key="4">
    <source>
        <dbReference type="Proteomes" id="UP000317122"/>
    </source>
</evidence>
<dbReference type="PROSITE" id="PS50943">
    <property type="entry name" value="HTH_CROC1"/>
    <property type="match status" value="1"/>
</dbReference>
<dbReference type="AlphaFoldDB" id="A0A562NC72"/>
<dbReference type="InterPro" id="IPR013430">
    <property type="entry name" value="Toxin_antidote_HigA"/>
</dbReference>
<evidence type="ECO:0000256" key="1">
    <source>
        <dbReference type="ARBA" id="ARBA00023125"/>
    </source>
</evidence>
<protein>
    <submittedName>
        <fullName evidence="3">Addiction module HigA family antidote</fullName>
    </submittedName>
</protein>
<dbReference type="RefSeq" id="WP_145721033.1">
    <property type="nucleotide sequence ID" value="NZ_BSPF01000004.1"/>
</dbReference>
<dbReference type="Pfam" id="PF01381">
    <property type="entry name" value="HTH_3"/>
    <property type="match status" value="1"/>
</dbReference>
<dbReference type="PANTHER" id="PTHR36924">
    <property type="entry name" value="ANTITOXIN HIGA-1"/>
    <property type="match status" value="1"/>
</dbReference>
<accession>A0A562NC72</accession>
<keyword evidence="1" id="KW-0238">DNA-binding</keyword>
<proteinExistence type="predicted"/>
<dbReference type="OrthoDB" id="3174593at2"/>
<feature type="domain" description="HTH cro/C1-type" evidence="2">
    <location>
        <begin position="29"/>
        <end position="74"/>
    </location>
</feature>
<dbReference type="CDD" id="cd00093">
    <property type="entry name" value="HTH_XRE"/>
    <property type="match status" value="1"/>
</dbReference>